<sequence>MNTNFLLSVVQSSTPIEHMGYWSLLPTIVVIILAIYSKKTFESLLLGAIVGFVLLKQELFFKAFTSSLLGVMNDEVIGWVILVCGLFGSLIHLLVKSGGAMAFADYVSKYIKSKKGALVITWLLGLSIFIDDYLNALTVGSSMKKVTDKFKVSREMLAYIVDSTAAPVCVLVPFSTWAIYVSGLLETQGMAPQGEGLQAYLSAIPYFVYGWVAFLIVPLVAMGIIPAFGPMKKAEKRAQEGQLAPNNSEAISLSLSATNNDYPSNLLHFVLPIIVLITATIVFDTDALMGVITAISFTVIYYTVAKVMTVTSAMKEVFEGLKSMVYALGIIIMSFVLKDVNEALGLTQFIIDMVSPWMSKALLPAIAFTALALITFATGSFWGTYAISLPIMIPLSQSLGVDPWLSIGAVVSAGAFGSHACFYGDTTVLSSSASGCNNIAHVMTQLPYALLAGGISTLIYLILGFIA</sequence>
<evidence type="ECO:0000313" key="9">
    <source>
        <dbReference type="Proteomes" id="UP000245535"/>
    </source>
</evidence>
<evidence type="ECO:0000313" key="8">
    <source>
        <dbReference type="EMBL" id="PWJ42411.1"/>
    </source>
</evidence>
<feature type="transmembrane region" description="Helical" evidence="6">
    <location>
        <begin position="324"/>
        <end position="340"/>
    </location>
</feature>
<evidence type="ECO:0000256" key="3">
    <source>
        <dbReference type="ARBA" id="ARBA00022692"/>
    </source>
</evidence>
<dbReference type="PANTHER" id="PTHR43478">
    <property type="entry name" value="NA+/H+ ANTIPORTER-RELATED"/>
    <property type="match status" value="1"/>
</dbReference>
<comment type="caution">
    <text evidence="8">The sequence shown here is derived from an EMBL/GenBank/DDBJ whole genome shotgun (WGS) entry which is preliminary data.</text>
</comment>
<feature type="transmembrane region" description="Helical" evidence="6">
    <location>
        <begin position="44"/>
        <end position="64"/>
    </location>
</feature>
<evidence type="ECO:0000256" key="5">
    <source>
        <dbReference type="ARBA" id="ARBA00023136"/>
    </source>
</evidence>
<dbReference type="InterPro" id="IPR018461">
    <property type="entry name" value="Na/H_Antiport_NhaC-like_C"/>
</dbReference>
<keyword evidence="4 6" id="KW-1133">Transmembrane helix</keyword>
<name>A0A315ZA49_SEDFL</name>
<accession>A0A315ZA49</accession>
<keyword evidence="9" id="KW-1185">Reference proteome</keyword>
<keyword evidence="5 6" id="KW-0472">Membrane</keyword>
<feature type="transmembrane region" description="Helical" evidence="6">
    <location>
        <begin position="20"/>
        <end position="37"/>
    </location>
</feature>
<dbReference type="EMBL" id="QGDO01000003">
    <property type="protein sequence ID" value="PWJ42411.1"/>
    <property type="molecule type" value="Genomic_DNA"/>
</dbReference>
<evidence type="ECO:0000256" key="2">
    <source>
        <dbReference type="ARBA" id="ARBA00022475"/>
    </source>
</evidence>
<dbReference type="GO" id="GO:0005886">
    <property type="term" value="C:plasma membrane"/>
    <property type="evidence" value="ECO:0007669"/>
    <property type="project" value="UniProtKB-SubCell"/>
</dbReference>
<feature type="transmembrane region" description="Helical" evidence="6">
    <location>
        <begin position="404"/>
        <end position="425"/>
    </location>
</feature>
<evidence type="ECO:0000256" key="6">
    <source>
        <dbReference type="SAM" id="Phobius"/>
    </source>
</evidence>
<feature type="transmembrane region" description="Helical" evidence="6">
    <location>
        <begin position="266"/>
        <end position="283"/>
    </location>
</feature>
<dbReference type="PANTHER" id="PTHR43478:SF1">
    <property type="entry name" value="NA+_H+ ANTIPORTER NHAC-LIKE C-TERMINAL DOMAIN-CONTAINING PROTEIN"/>
    <property type="match status" value="1"/>
</dbReference>
<feature type="transmembrane region" description="Helical" evidence="6">
    <location>
        <begin position="288"/>
        <end position="304"/>
    </location>
</feature>
<evidence type="ECO:0000256" key="1">
    <source>
        <dbReference type="ARBA" id="ARBA00004651"/>
    </source>
</evidence>
<evidence type="ECO:0000256" key="4">
    <source>
        <dbReference type="ARBA" id="ARBA00022989"/>
    </source>
</evidence>
<dbReference type="Pfam" id="PF03553">
    <property type="entry name" value="Na_H_antiporter"/>
    <property type="match status" value="1"/>
</dbReference>
<keyword evidence="2" id="KW-1003">Cell membrane</keyword>
<feature type="transmembrane region" description="Helical" evidence="6">
    <location>
        <begin position="76"/>
        <end position="95"/>
    </location>
</feature>
<comment type="subcellular location">
    <subcellularLocation>
        <location evidence="1">Cell membrane</location>
        <topology evidence="1">Multi-pass membrane protein</topology>
    </subcellularLocation>
</comment>
<evidence type="ECO:0000259" key="7">
    <source>
        <dbReference type="Pfam" id="PF03553"/>
    </source>
</evidence>
<dbReference type="Proteomes" id="UP000245535">
    <property type="component" value="Unassembled WGS sequence"/>
</dbReference>
<feature type="transmembrane region" description="Helical" evidence="6">
    <location>
        <begin position="116"/>
        <end position="136"/>
    </location>
</feature>
<feature type="transmembrane region" description="Helical" evidence="6">
    <location>
        <begin position="206"/>
        <end position="228"/>
    </location>
</feature>
<organism evidence="8 9">
    <name type="scientific">Sediminitomix flava</name>
    <dbReference type="NCBI Taxonomy" id="379075"/>
    <lineage>
        <taxon>Bacteria</taxon>
        <taxon>Pseudomonadati</taxon>
        <taxon>Bacteroidota</taxon>
        <taxon>Cytophagia</taxon>
        <taxon>Cytophagales</taxon>
        <taxon>Flammeovirgaceae</taxon>
        <taxon>Sediminitomix</taxon>
    </lineage>
</organism>
<keyword evidence="3 6" id="KW-0812">Transmembrane</keyword>
<feature type="transmembrane region" description="Helical" evidence="6">
    <location>
        <begin position="446"/>
        <end position="466"/>
    </location>
</feature>
<dbReference type="AlphaFoldDB" id="A0A315ZA49"/>
<feature type="transmembrane region" description="Helical" evidence="6">
    <location>
        <begin position="361"/>
        <end position="384"/>
    </location>
</feature>
<feature type="domain" description="Na+/H+ antiporter NhaC-like C-terminal" evidence="7">
    <location>
        <begin position="198"/>
        <end position="465"/>
    </location>
</feature>
<proteinExistence type="predicted"/>
<reference evidence="8 9" key="1">
    <citation type="submission" date="2018-03" db="EMBL/GenBank/DDBJ databases">
        <title>Genomic Encyclopedia of Archaeal and Bacterial Type Strains, Phase II (KMG-II): from individual species to whole genera.</title>
        <authorList>
            <person name="Goeker M."/>
        </authorList>
    </citation>
    <scope>NUCLEOTIDE SEQUENCE [LARGE SCALE GENOMIC DNA]</scope>
    <source>
        <strain evidence="8 9">DSM 28229</strain>
    </source>
</reference>
<protein>
    <submittedName>
        <fullName evidence="8">Transporter (NhaC family)</fullName>
    </submittedName>
</protein>
<gene>
    <name evidence="8" type="ORF">BC781_103663</name>
</gene>